<evidence type="ECO:0000256" key="1">
    <source>
        <dbReference type="ARBA" id="ARBA00022499"/>
    </source>
</evidence>
<organism evidence="3 4">
    <name type="scientific">Eucalyptus globulus</name>
    <name type="common">Tasmanian blue gum</name>
    <dbReference type="NCBI Taxonomy" id="34317"/>
    <lineage>
        <taxon>Eukaryota</taxon>
        <taxon>Viridiplantae</taxon>
        <taxon>Streptophyta</taxon>
        <taxon>Embryophyta</taxon>
        <taxon>Tracheophyta</taxon>
        <taxon>Spermatophyta</taxon>
        <taxon>Magnoliopsida</taxon>
        <taxon>eudicotyledons</taxon>
        <taxon>Gunneridae</taxon>
        <taxon>Pentapetalae</taxon>
        <taxon>rosids</taxon>
        <taxon>malvids</taxon>
        <taxon>Myrtales</taxon>
        <taxon>Myrtaceae</taxon>
        <taxon>Myrtoideae</taxon>
        <taxon>Eucalypteae</taxon>
        <taxon>Eucalyptus</taxon>
    </lineage>
</organism>
<dbReference type="FunFam" id="3.10.20.90:FF:000160">
    <property type="entry name" value="Polyubiquitin-C"/>
    <property type="match status" value="1"/>
</dbReference>
<dbReference type="EMBL" id="JBJKBG010000004">
    <property type="protein sequence ID" value="KAL3742122.1"/>
    <property type="molecule type" value="Genomic_DNA"/>
</dbReference>
<dbReference type="InterPro" id="IPR029071">
    <property type="entry name" value="Ubiquitin-like_domsf"/>
</dbReference>
<reference evidence="3 4" key="1">
    <citation type="submission" date="2024-11" db="EMBL/GenBank/DDBJ databases">
        <title>Chromosome-level genome assembly of Eucalyptus globulus Labill. provides insights into its genome evolution.</title>
        <authorList>
            <person name="Li X."/>
        </authorList>
    </citation>
    <scope>NUCLEOTIDE SEQUENCE [LARGE SCALE GENOMIC DNA]</scope>
    <source>
        <strain evidence="3">CL2024</strain>
        <tissue evidence="3">Fresh tender leaves</tissue>
    </source>
</reference>
<dbReference type="Proteomes" id="UP001634007">
    <property type="component" value="Unassembled WGS sequence"/>
</dbReference>
<dbReference type="PRINTS" id="PR00348">
    <property type="entry name" value="UBIQUITIN"/>
</dbReference>
<dbReference type="AlphaFoldDB" id="A0ABD3KRV7"/>
<evidence type="ECO:0000313" key="4">
    <source>
        <dbReference type="Proteomes" id="UP001634007"/>
    </source>
</evidence>
<keyword evidence="1" id="KW-1017">Isopeptide bond</keyword>
<dbReference type="SUPFAM" id="SSF54236">
    <property type="entry name" value="Ubiquitin-like"/>
    <property type="match status" value="1"/>
</dbReference>
<evidence type="ECO:0000313" key="3">
    <source>
        <dbReference type="EMBL" id="KAL3742122.1"/>
    </source>
</evidence>
<accession>A0ABD3KRV7</accession>
<feature type="domain" description="Ubiquitin-like" evidence="2">
    <location>
        <begin position="20"/>
        <end position="96"/>
    </location>
</feature>
<dbReference type="InterPro" id="IPR019956">
    <property type="entry name" value="Ubiquitin_dom"/>
</dbReference>
<keyword evidence="4" id="KW-1185">Reference proteome</keyword>
<evidence type="ECO:0000259" key="2">
    <source>
        <dbReference type="PROSITE" id="PS50053"/>
    </source>
</evidence>
<dbReference type="InterPro" id="IPR000626">
    <property type="entry name" value="Ubiquitin-like_dom"/>
</dbReference>
<sequence length="109" mass="12534">MRNPLQPHTYTCPHIDLSQAQIHVKTLTGKTVIIEVESSETVHNVKVRIQDQEGIPMDQQKLIFAGKELKNDVWTLAEYDVHSESVLHLYLCQKAKRKGEDDPDMELKI</sequence>
<comment type="caution">
    <text evidence="3">The sequence shown here is derived from an EMBL/GenBank/DDBJ whole genome shotgun (WGS) entry which is preliminary data.</text>
</comment>
<name>A0ABD3KRV7_EUCGL</name>
<dbReference type="SMART" id="SM00213">
    <property type="entry name" value="UBQ"/>
    <property type="match status" value="1"/>
</dbReference>
<dbReference type="PROSITE" id="PS50053">
    <property type="entry name" value="UBIQUITIN_2"/>
    <property type="match status" value="1"/>
</dbReference>
<protein>
    <recommendedName>
        <fullName evidence="2">Ubiquitin-like domain-containing protein</fullName>
    </recommendedName>
</protein>
<dbReference type="Pfam" id="PF00240">
    <property type="entry name" value="ubiquitin"/>
    <property type="match status" value="1"/>
</dbReference>
<gene>
    <name evidence="3" type="ORF">ACJRO7_017583</name>
</gene>
<dbReference type="InterPro" id="IPR050158">
    <property type="entry name" value="Ubiquitin_ubiquitin-like"/>
</dbReference>
<dbReference type="GO" id="GO:0003729">
    <property type="term" value="F:mRNA binding"/>
    <property type="evidence" value="ECO:0007669"/>
    <property type="project" value="UniProtKB-ARBA"/>
</dbReference>
<dbReference type="PANTHER" id="PTHR10666">
    <property type="entry name" value="UBIQUITIN"/>
    <property type="match status" value="1"/>
</dbReference>
<proteinExistence type="predicted"/>
<dbReference type="Gene3D" id="3.10.20.90">
    <property type="entry name" value="Phosphatidylinositol 3-kinase Catalytic Subunit, Chain A, domain 1"/>
    <property type="match status" value="1"/>
</dbReference>